<evidence type="ECO:0000313" key="2">
    <source>
        <dbReference type="Proteomes" id="UP000094271"/>
    </source>
</evidence>
<proteinExistence type="predicted"/>
<protein>
    <submittedName>
        <fullName evidence="1">Uncharacterized protein</fullName>
    </submittedName>
</protein>
<evidence type="ECO:0000313" key="1">
    <source>
        <dbReference type="EMBL" id="ODR54204.1"/>
    </source>
</evidence>
<dbReference type="AlphaFoldDB" id="A0A1E3UMB4"/>
<dbReference type="EMBL" id="MEHA01000003">
    <property type="protein sequence ID" value="ODR54204.1"/>
    <property type="molecule type" value="Genomic_DNA"/>
</dbReference>
<dbReference type="Proteomes" id="UP000094271">
    <property type="component" value="Unassembled WGS sequence"/>
</dbReference>
<accession>A0A1E3UMB4</accession>
<sequence>MPDAVKPEICLTGKLLYPVHIGLPAYIQETDGYRRTSTVCAILADTQEATVIETRNSVYSIQKV</sequence>
<name>A0A1E3UMB4_9FIRM</name>
<dbReference type="RefSeq" id="WP_069431358.1">
    <property type="nucleotide sequence ID" value="NZ_MEHA01000003.1"/>
</dbReference>
<comment type="caution">
    <text evidence="1">The sequence shown here is derived from an EMBL/GenBank/DDBJ whole genome shotgun (WGS) entry which is preliminary data.</text>
</comment>
<reference evidence="1 2" key="1">
    <citation type="submission" date="2016-08" db="EMBL/GenBank/DDBJ databases">
        <authorList>
            <person name="Seilhamer J.J."/>
        </authorList>
    </citation>
    <scope>NUCLEOTIDE SEQUENCE [LARGE SCALE GENOMIC DNA]</scope>
    <source>
        <strain evidence="1 2">NML150140-1</strain>
    </source>
</reference>
<gene>
    <name evidence="1" type="ORF">BEI59_06540</name>
</gene>
<organism evidence="1 2">
    <name type="scientific">Eisenbergiella tayi</name>
    <dbReference type="NCBI Taxonomy" id="1432052"/>
    <lineage>
        <taxon>Bacteria</taxon>
        <taxon>Bacillati</taxon>
        <taxon>Bacillota</taxon>
        <taxon>Clostridia</taxon>
        <taxon>Lachnospirales</taxon>
        <taxon>Lachnospiraceae</taxon>
        <taxon>Eisenbergiella</taxon>
    </lineage>
</organism>